<reference evidence="1" key="1">
    <citation type="submission" date="2014-11" db="EMBL/GenBank/DDBJ databases">
        <authorList>
            <person name="Otto D Thomas"/>
            <person name="Naeem Raeece"/>
        </authorList>
    </citation>
    <scope>NUCLEOTIDE SEQUENCE</scope>
</reference>
<dbReference type="VEuPathDB" id="CryptoDB:Cvel_23421"/>
<sequence>MEGGPGFWMGELPTTMPKWRIGSAVGCYTQTMDNTLWGGGGRTTPCNRLGLVALSNRLLILPDGQTLSKEGMLGTAYIKTPFGKTHKGDTRNFWTTVVDTENFSGPVSYFLPEYWSVRHTGWEKQSAHLKDMGTVSDVEMGSAAFEWNTLHTYKDPRGNYKLPQMGLPYEKGRSVLMTGHRSYSAEETVGFLEEALESKSLDFSSLMSRGKMAECFDYSEPAEFAVEQGKSERLKVGTLETSIEEGECVWAFKSNDRSCNKPTKLASSTSSPVKDGYCPLPRFVSKSLFPRTSSQVTPFLKKVSFREKKTSFNSAFDALQNPPRGDCLSSPGPASLTLYCTRTSSPSWVAWRWYKFVDQPTLQRLNLSEEQKSYLQTRIETLHDMLGQNNRRWQKTKVAARVGLAILDPASLVTPPPGMEKGFVPYTIYEGLEKPEGCDEVVGFPGTGTEEGGSGGDLSESKNVPGLYLKEKDGTGQRFIDFSEFTPNHRSKRGGKLCWDACAGAGAKFDNGKLAWGDQKGPQIGSFRVVGPLKIRASTSCGATWNYSTMRLSQSISETSGWQEISGVVYFEIA</sequence>
<evidence type="ECO:0000313" key="1">
    <source>
        <dbReference type="EMBL" id="CEM34447.1"/>
    </source>
</evidence>
<proteinExistence type="predicted"/>
<protein>
    <submittedName>
        <fullName evidence="1">Uncharacterized protein</fullName>
    </submittedName>
</protein>
<gene>
    <name evidence="1" type="ORF">Cvel_23421</name>
</gene>
<organism evidence="1">
    <name type="scientific">Chromera velia CCMP2878</name>
    <dbReference type="NCBI Taxonomy" id="1169474"/>
    <lineage>
        <taxon>Eukaryota</taxon>
        <taxon>Sar</taxon>
        <taxon>Alveolata</taxon>
        <taxon>Colpodellida</taxon>
        <taxon>Chromeraceae</taxon>
        <taxon>Chromera</taxon>
    </lineage>
</organism>
<name>A0A0G4GUG0_9ALVE</name>
<dbReference type="EMBL" id="CDMZ01001561">
    <property type="protein sequence ID" value="CEM34447.1"/>
    <property type="molecule type" value="Genomic_DNA"/>
</dbReference>
<dbReference type="AlphaFoldDB" id="A0A0G4GUG0"/>
<accession>A0A0G4GUG0</accession>